<comment type="caution">
    <text evidence="1">The sequence shown here is derived from an EMBL/GenBank/DDBJ whole genome shotgun (WGS) entry which is preliminary data.</text>
</comment>
<evidence type="ECO:0000313" key="2">
    <source>
        <dbReference type="Proteomes" id="UP000297693"/>
    </source>
</evidence>
<evidence type="ECO:0000313" key="1">
    <source>
        <dbReference type="EMBL" id="TGL58278.1"/>
    </source>
</evidence>
<dbReference type="AlphaFoldDB" id="A0A4R9K0R2"/>
<proteinExistence type="predicted"/>
<protein>
    <submittedName>
        <fullName evidence="1">Tetratricopeptide repeat protein</fullName>
    </submittedName>
</protein>
<sequence length="553" mass="61756">MLSILAYLLILPILAQSNFDEARYPSIPKAIQANILADKKSSLISWEPPRESGEIIIARSNSIIDTPEKLYIADSLGRYKSGGTSGIKNYYDYNLKPGAYYYAVALVSDVRKREVKLFSGQNYTIVPIVIEETDGPSEVGVGPLFPSDGTVSAGFVSNIKATLEKRNVRLEWKPPQNAIAGRTIYTIYRSNSPLTTLPLFQKAVKLTEVGHPTFTFLDQSLEKSQTVYYGVSVKDGKGEEALPLEDKKSTIRIFYVKNNDSNTAEVIPDDSSSQDKKTKPVVTVPVDPPGTMHVRGVGYERVGKGVVISWLASEGADESVIYSVYASTKPLNQGSNSFGTGSVVKVASINHPKTNFYIKELKEMEDLYFGITAKSNSVSEDFNLKENVSYFRYDFGKDLTVPTETDIAKPVENKLETDPKKQEDPKLVNQSGVIPAELQLSNDDSTIQNEDLTLNATVDYNVSEEELNRIIRETVLQKKYELGVYRLEKFLTGIRNSHLLGKANFYLAISYLKTGESKKALRYLMKRETKSFAPERTEFWTNQTLERIGRGKV</sequence>
<dbReference type="Proteomes" id="UP000297693">
    <property type="component" value="Unassembled WGS sequence"/>
</dbReference>
<dbReference type="Gene3D" id="2.60.40.10">
    <property type="entry name" value="Immunoglobulins"/>
    <property type="match status" value="1"/>
</dbReference>
<gene>
    <name evidence="1" type="ORF">EHQ58_11635</name>
</gene>
<keyword evidence="2" id="KW-1185">Reference proteome</keyword>
<dbReference type="EMBL" id="RQGD01000034">
    <property type="protein sequence ID" value="TGL58278.1"/>
    <property type="molecule type" value="Genomic_DNA"/>
</dbReference>
<accession>A0A4R9K0R2</accession>
<organism evidence="1 2">
    <name type="scientific">Leptospira ognonensis</name>
    <dbReference type="NCBI Taxonomy" id="2484945"/>
    <lineage>
        <taxon>Bacteria</taxon>
        <taxon>Pseudomonadati</taxon>
        <taxon>Spirochaetota</taxon>
        <taxon>Spirochaetia</taxon>
        <taxon>Leptospirales</taxon>
        <taxon>Leptospiraceae</taxon>
        <taxon>Leptospira</taxon>
    </lineage>
</organism>
<dbReference type="InterPro" id="IPR013783">
    <property type="entry name" value="Ig-like_fold"/>
</dbReference>
<name>A0A4R9K0R2_9LEPT</name>
<dbReference type="OrthoDB" id="344179at2"/>
<reference evidence="1" key="1">
    <citation type="journal article" date="2019" name="PLoS Negl. Trop. Dis.">
        <title>Revisiting the worldwide diversity of Leptospira species in the environment.</title>
        <authorList>
            <person name="Vincent A.T."/>
            <person name="Schiettekatte O."/>
            <person name="Bourhy P."/>
            <person name="Veyrier F.J."/>
            <person name="Picardeau M."/>
        </authorList>
    </citation>
    <scope>NUCLEOTIDE SEQUENCE [LARGE SCALE GENOMIC DNA]</scope>
    <source>
        <strain evidence="1">201702476</strain>
    </source>
</reference>